<sequence>MLNVTDPYLLVDEAYAKVRQSVSGQSDAWLFEQTMLTAPSRRAFLSALPIQDGWDILDLGTGFGGSAFDIACQRHCHVRGVDYDSEKLQVSRTIWSILNENDFFNGRGTISFEEGNAYDLPYPDHSFQFVLSRFLFQHLTRPEDALLQLNRVVSRDGYICLIDVDDQLSLTYPASKAYLELMEAYRQLQLRRGGDRLVGRKLAHYASAAGFQVVGTMIQTSAGYSVSEPNSLPTSMLMTHFHRERESLVREGLISEIEFDTYMLELEQSNVGPHFRTNSEVVVIAKKV</sequence>
<evidence type="ECO:0000313" key="2">
    <source>
        <dbReference type="EMBL" id="KPV44360.1"/>
    </source>
</evidence>
<protein>
    <recommendedName>
        <fullName evidence="1">Methyltransferase type 11 domain-containing protein</fullName>
    </recommendedName>
</protein>
<dbReference type="InterPro" id="IPR029063">
    <property type="entry name" value="SAM-dependent_MTases_sf"/>
</dbReference>
<dbReference type="EMBL" id="LJCO01000033">
    <property type="protein sequence ID" value="KPV44360.1"/>
    <property type="molecule type" value="Genomic_DNA"/>
</dbReference>
<dbReference type="InterPro" id="IPR013216">
    <property type="entry name" value="Methyltransf_11"/>
</dbReference>
<dbReference type="Pfam" id="PF08241">
    <property type="entry name" value="Methyltransf_11"/>
    <property type="match status" value="1"/>
</dbReference>
<dbReference type="AlphaFoldDB" id="A0A0P9EZ35"/>
<dbReference type="STRING" id="471514.AN477_06925"/>
<dbReference type="PATRIC" id="fig|471514.4.peg.3625"/>
<dbReference type="GO" id="GO:0008757">
    <property type="term" value="F:S-adenosylmethionine-dependent methyltransferase activity"/>
    <property type="evidence" value="ECO:0007669"/>
    <property type="project" value="InterPro"/>
</dbReference>
<proteinExistence type="predicted"/>
<dbReference type="OrthoDB" id="9760689at2"/>
<evidence type="ECO:0000313" key="3">
    <source>
        <dbReference type="Proteomes" id="UP000050482"/>
    </source>
</evidence>
<dbReference type="Proteomes" id="UP000050482">
    <property type="component" value="Unassembled WGS sequence"/>
</dbReference>
<evidence type="ECO:0000259" key="1">
    <source>
        <dbReference type="Pfam" id="PF08241"/>
    </source>
</evidence>
<name>A0A0P9EZ35_9BACL</name>
<gene>
    <name evidence="2" type="ORF">AN477_06925</name>
</gene>
<organism evidence="2 3">
    <name type="scientific">Alicyclobacillus ferrooxydans</name>
    <dbReference type="NCBI Taxonomy" id="471514"/>
    <lineage>
        <taxon>Bacteria</taxon>
        <taxon>Bacillati</taxon>
        <taxon>Bacillota</taxon>
        <taxon>Bacilli</taxon>
        <taxon>Bacillales</taxon>
        <taxon>Alicyclobacillaceae</taxon>
        <taxon>Alicyclobacillus</taxon>
    </lineage>
</organism>
<accession>A0A0P9EZ35</accession>
<keyword evidence="3" id="KW-1185">Reference proteome</keyword>
<dbReference type="CDD" id="cd02440">
    <property type="entry name" value="AdoMet_MTases"/>
    <property type="match status" value="1"/>
</dbReference>
<feature type="domain" description="Methyltransferase type 11" evidence="1">
    <location>
        <begin position="57"/>
        <end position="160"/>
    </location>
</feature>
<dbReference type="SUPFAM" id="SSF53335">
    <property type="entry name" value="S-adenosyl-L-methionine-dependent methyltransferases"/>
    <property type="match status" value="1"/>
</dbReference>
<reference evidence="2 3" key="1">
    <citation type="submission" date="2015-09" db="EMBL/GenBank/DDBJ databases">
        <title>Draft genome sequence of Alicyclobacillus ferrooxydans DSM 22381.</title>
        <authorList>
            <person name="Hemp J."/>
        </authorList>
    </citation>
    <scope>NUCLEOTIDE SEQUENCE [LARGE SCALE GENOMIC DNA]</scope>
    <source>
        <strain evidence="2 3">TC-34</strain>
    </source>
</reference>
<comment type="caution">
    <text evidence="2">The sequence shown here is derived from an EMBL/GenBank/DDBJ whole genome shotgun (WGS) entry which is preliminary data.</text>
</comment>
<dbReference type="Gene3D" id="3.40.50.150">
    <property type="entry name" value="Vaccinia Virus protein VP39"/>
    <property type="match status" value="1"/>
</dbReference>
<dbReference type="PANTHER" id="PTHR43591">
    <property type="entry name" value="METHYLTRANSFERASE"/>
    <property type="match status" value="1"/>
</dbReference>